<evidence type="ECO:0000256" key="1">
    <source>
        <dbReference type="ARBA" id="ARBA00004167"/>
    </source>
</evidence>
<feature type="region of interest" description="Disordered" evidence="7">
    <location>
        <begin position="109"/>
        <end position="132"/>
    </location>
</feature>
<dbReference type="GO" id="GO:0016020">
    <property type="term" value="C:membrane"/>
    <property type="evidence" value="ECO:0007669"/>
    <property type="project" value="UniProtKB-SubCell"/>
</dbReference>
<dbReference type="EMBL" id="BNJQ01000008">
    <property type="protein sequence ID" value="GHP04540.1"/>
    <property type="molecule type" value="Genomic_DNA"/>
</dbReference>
<evidence type="ECO:0000256" key="3">
    <source>
        <dbReference type="ARBA" id="ARBA00022679"/>
    </source>
</evidence>
<evidence type="ECO:0000256" key="8">
    <source>
        <dbReference type="SAM" id="Phobius"/>
    </source>
</evidence>
<keyword evidence="6 8" id="KW-0472">Membrane</keyword>
<dbReference type="GO" id="GO:0016757">
    <property type="term" value="F:glycosyltransferase activity"/>
    <property type="evidence" value="ECO:0007669"/>
    <property type="project" value="UniProtKB-KW"/>
</dbReference>
<keyword evidence="3" id="KW-0808">Transferase</keyword>
<evidence type="ECO:0000256" key="2">
    <source>
        <dbReference type="ARBA" id="ARBA00022676"/>
    </source>
</evidence>
<dbReference type="AlphaFoldDB" id="A0A830HFG4"/>
<comment type="subcellular location">
    <subcellularLocation>
        <location evidence="1">Membrane</location>
        <topology evidence="1">Single-pass membrane protein</topology>
    </subcellularLocation>
</comment>
<dbReference type="InterPro" id="IPR056508">
    <property type="entry name" value="HPAT-like"/>
</dbReference>
<keyword evidence="4 8" id="KW-0812">Transmembrane</keyword>
<evidence type="ECO:0000256" key="7">
    <source>
        <dbReference type="SAM" id="MobiDB-lite"/>
    </source>
</evidence>
<evidence type="ECO:0000256" key="6">
    <source>
        <dbReference type="ARBA" id="ARBA00023136"/>
    </source>
</evidence>
<protein>
    <recommendedName>
        <fullName evidence="9">Hydroxyproline O-arabinosyltransferase-like domain-containing protein</fullName>
    </recommendedName>
</protein>
<evidence type="ECO:0000256" key="5">
    <source>
        <dbReference type="ARBA" id="ARBA00022989"/>
    </source>
</evidence>
<dbReference type="Proteomes" id="UP000660262">
    <property type="component" value="Unassembled WGS sequence"/>
</dbReference>
<evidence type="ECO:0000313" key="10">
    <source>
        <dbReference type="EMBL" id="GHP04540.1"/>
    </source>
</evidence>
<keyword evidence="11" id="KW-1185">Reference proteome</keyword>
<name>A0A830HFG4_9CHLO</name>
<evidence type="ECO:0000259" key="9">
    <source>
        <dbReference type="Pfam" id="PF23452"/>
    </source>
</evidence>
<dbReference type="PANTHER" id="PTHR31485:SF17">
    <property type="match status" value="1"/>
</dbReference>
<reference evidence="10" key="1">
    <citation type="submission" date="2020-10" db="EMBL/GenBank/DDBJ databases">
        <title>Unveiling of a novel bifunctional photoreceptor, Dualchrome1, isolated from a cosmopolitan green alga.</title>
        <authorList>
            <person name="Suzuki S."/>
            <person name="Kawachi M."/>
        </authorList>
    </citation>
    <scope>NUCLEOTIDE SEQUENCE</scope>
    <source>
        <strain evidence="10">NIES 2893</strain>
    </source>
</reference>
<feature type="domain" description="Hydroxyproline O-arabinosyltransferase-like" evidence="9">
    <location>
        <begin position="134"/>
        <end position="408"/>
    </location>
</feature>
<evidence type="ECO:0000313" key="11">
    <source>
        <dbReference type="Proteomes" id="UP000660262"/>
    </source>
</evidence>
<dbReference type="Pfam" id="PF23452">
    <property type="entry name" value="HPAT"/>
    <property type="match status" value="1"/>
</dbReference>
<gene>
    <name evidence="10" type="ORF">PPROV_000329400</name>
</gene>
<proteinExistence type="predicted"/>
<organism evidence="10 11">
    <name type="scientific">Pycnococcus provasolii</name>
    <dbReference type="NCBI Taxonomy" id="41880"/>
    <lineage>
        <taxon>Eukaryota</taxon>
        <taxon>Viridiplantae</taxon>
        <taxon>Chlorophyta</taxon>
        <taxon>Pseudoscourfieldiophyceae</taxon>
        <taxon>Pseudoscourfieldiales</taxon>
        <taxon>Pycnococcaceae</taxon>
        <taxon>Pycnococcus</taxon>
    </lineage>
</organism>
<keyword evidence="5 8" id="KW-1133">Transmembrane helix</keyword>
<dbReference type="PANTHER" id="PTHR31485">
    <property type="entry name" value="PEPTIDYL SERINE ALPHA-GALACTOSYLTRANSFERASE"/>
    <property type="match status" value="1"/>
</dbReference>
<dbReference type="InterPro" id="IPR044845">
    <property type="entry name" value="HPAT/SRGT1-like"/>
</dbReference>
<accession>A0A830HFG4</accession>
<comment type="caution">
    <text evidence="10">The sequence shown here is derived from an EMBL/GenBank/DDBJ whole genome shotgun (WGS) entry which is preliminary data.</text>
</comment>
<evidence type="ECO:0000256" key="4">
    <source>
        <dbReference type="ARBA" id="ARBA00022692"/>
    </source>
</evidence>
<dbReference type="OrthoDB" id="2016014at2759"/>
<feature type="transmembrane region" description="Helical" evidence="8">
    <location>
        <begin position="26"/>
        <end position="45"/>
    </location>
</feature>
<keyword evidence="2" id="KW-0328">Glycosyltransferase</keyword>
<feature type="compositionally biased region" description="Low complexity" evidence="7">
    <location>
        <begin position="109"/>
        <end position="121"/>
    </location>
</feature>
<sequence length="490" mass="54477">MAPYPHPHGGLSRAPGVGMGSQTVRMSLPTVLGLGMLAAILVLLLQRLHADSTNTLRFSQRELSRLDAEPFASGSVASSALHNAGEADKDSARKVAAADAEAALNMKAISSSSSSSSSSQRRSSEDGPKKKTVHFVVTSNGNRYMNWQTRVLYRSFLRQAAAENSALAAFTRILHRTSDDELMQEIPTVRFDPLQPDCDVWCSYPVADRADAIARWLETDDAKRHEYVLVGETDYLFMKPLTVSSLPPATSMGFPFGYIVPAHESVRDVVRRHVDDKYRLEDVPQTGNAPQLLRTSDLAKVVPLWVQKTRDIDLDDAAREKLGWVREMYAYSIASAEAGLSHDLLVPPRNRLMVQPPADEALGDACFAHYTWGGFLHVDGKKVWGWDKREYGNGQYGDEPARMVEIPAMPPYDAKFTTQDNVPWTRAKYELYEEFTRHFNLAVRDVNAVNNGIPTGFATWQEAAQAARPSERAKLARMRVEEAERAKAGR</sequence>